<accession>A0A974PLY8</accession>
<dbReference type="GO" id="GO:0003677">
    <property type="term" value="F:DNA binding"/>
    <property type="evidence" value="ECO:0007669"/>
    <property type="project" value="UniProtKB-KW"/>
</dbReference>
<dbReference type="PROSITE" id="PS51077">
    <property type="entry name" value="HTH_ICLR"/>
    <property type="match status" value="1"/>
</dbReference>
<dbReference type="SUPFAM" id="SSF46785">
    <property type="entry name" value="Winged helix' DNA-binding domain"/>
    <property type="match status" value="1"/>
</dbReference>
<dbReference type="InterPro" id="IPR036388">
    <property type="entry name" value="WH-like_DNA-bd_sf"/>
</dbReference>
<evidence type="ECO:0000259" key="5">
    <source>
        <dbReference type="PROSITE" id="PS51078"/>
    </source>
</evidence>
<dbReference type="SUPFAM" id="SSF55781">
    <property type="entry name" value="GAF domain-like"/>
    <property type="match status" value="1"/>
</dbReference>
<evidence type="ECO:0000256" key="1">
    <source>
        <dbReference type="ARBA" id="ARBA00023015"/>
    </source>
</evidence>
<dbReference type="InterPro" id="IPR005471">
    <property type="entry name" value="Tscrpt_reg_IclR_N"/>
</dbReference>
<dbReference type="Gene3D" id="1.10.10.10">
    <property type="entry name" value="Winged helix-like DNA-binding domain superfamily/Winged helix DNA-binding domain"/>
    <property type="match status" value="1"/>
</dbReference>
<keyword evidence="2" id="KW-0238">DNA-binding</keyword>
<evidence type="ECO:0000256" key="2">
    <source>
        <dbReference type="ARBA" id="ARBA00023125"/>
    </source>
</evidence>
<keyword evidence="1" id="KW-0805">Transcription regulation</keyword>
<name>A0A974PLY8_9HYPH</name>
<dbReference type="PANTHER" id="PTHR30136:SF24">
    <property type="entry name" value="HTH-TYPE TRANSCRIPTIONAL REPRESSOR ALLR"/>
    <property type="match status" value="1"/>
</dbReference>
<dbReference type="EMBL" id="CP063362">
    <property type="protein sequence ID" value="QRG05721.1"/>
    <property type="molecule type" value="Genomic_DNA"/>
</dbReference>
<dbReference type="GO" id="GO:0003700">
    <property type="term" value="F:DNA-binding transcription factor activity"/>
    <property type="evidence" value="ECO:0007669"/>
    <property type="project" value="TreeGrafter"/>
</dbReference>
<proteinExistence type="predicted"/>
<protein>
    <submittedName>
        <fullName evidence="6">Helix-turn-helix domain-containing protein</fullName>
    </submittedName>
</protein>
<keyword evidence="3" id="KW-0804">Transcription</keyword>
<sequence length="267" mass="28043">MGRKGETPGKASRAGDGLVRAVDRALGLLVLVSDSPGGIALPQIAAQAELAASTTHRLLTTLEGRGFVHFDKKSGHWFVGRTALAVGATYAGSRDMVACAQPILKRLGQSCGETASLGALEDGRVVFLHRFDARARRAFVPTGSSLPAHCSSIGKALLAVLPQAEVHRTLSAERLVAVTPNTICSPEALMGALEETRRVGFALDDEENTIGLRCIAAPVLDAYHRPVAAVSLAVPVERLDIGQVAERGRMVAAAAQELTRAWSGARV</sequence>
<dbReference type="AlphaFoldDB" id="A0A974PLY8"/>
<evidence type="ECO:0000313" key="7">
    <source>
        <dbReference type="Proteomes" id="UP000596427"/>
    </source>
</evidence>
<keyword evidence="7" id="KW-1185">Reference proteome</keyword>
<evidence type="ECO:0000259" key="4">
    <source>
        <dbReference type="PROSITE" id="PS51077"/>
    </source>
</evidence>
<dbReference type="Pfam" id="PF01614">
    <property type="entry name" value="IclR_C"/>
    <property type="match status" value="1"/>
</dbReference>
<reference evidence="6 7" key="1">
    <citation type="submission" date="2020-10" db="EMBL/GenBank/DDBJ databases">
        <title>Degradation of 1,4-Dioxane by Xanthobacter sp. YN2, via a Novel Group-2 Soluble Di-Iron Monooxygenase.</title>
        <authorList>
            <person name="Ma F."/>
            <person name="Wang Y."/>
            <person name="Yang J."/>
            <person name="Guo H."/>
            <person name="Su D."/>
            <person name="Yu L."/>
        </authorList>
    </citation>
    <scope>NUCLEOTIDE SEQUENCE [LARGE SCALE GENOMIC DNA]</scope>
    <source>
        <strain evidence="6 7">YN2</strain>
    </source>
</reference>
<dbReference type="PROSITE" id="PS51078">
    <property type="entry name" value="ICLR_ED"/>
    <property type="match status" value="1"/>
</dbReference>
<dbReference type="PANTHER" id="PTHR30136">
    <property type="entry name" value="HELIX-TURN-HELIX TRANSCRIPTIONAL REGULATOR, ICLR FAMILY"/>
    <property type="match status" value="1"/>
</dbReference>
<feature type="domain" description="HTH iclR-type" evidence="4">
    <location>
        <begin position="19"/>
        <end position="81"/>
    </location>
</feature>
<dbReference type="Gene3D" id="3.30.450.40">
    <property type="match status" value="1"/>
</dbReference>
<dbReference type="InterPro" id="IPR050707">
    <property type="entry name" value="HTH_MetabolicPath_Reg"/>
</dbReference>
<dbReference type="InterPro" id="IPR014757">
    <property type="entry name" value="Tscrpt_reg_IclR_C"/>
</dbReference>
<evidence type="ECO:0000256" key="3">
    <source>
        <dbReference type="ARBA" id="ARBA00023163"/>
    </source>
</evidence>
<dbReference type="SMART" id="SM00346">
    <property type="entry name" value="HTH_ICLR"/>
    <property type="match status" value="1"/>
</dbReference>
<dbReference type="KEGG" id="xdi:EZH22_22160"/>
<dbReference type="RefSeq" id="WP_203192592.1">
    <property type="nucleotide sequence ID" value="NZ_CP063362.1"/>
</dbReference>
<organism evidence="6 7">
    <name type="scientific">Xanthobacter dioxanivorans</name>
    <dbReference type="NCBI Taxonomy" id="2528964"/>
    <lineage>
        <taxon>Bacteria</taxon>
        <taxon>Pseudomonadati</taxon>
        <taxon>Pseudomonadota</taxon>
        <taxon>Alphaproteobacteria</taxon>
        <taxon>Hyphomicrobiales</taxon>
        <taxon>Xanthobacteraceae</taxon>
        <taxon>Xanthobacter</taxon>
    </lineage>
</organism>
<evidence type="ECO:0000313" key="6">
    <source>
        <dbReference type="EMBL" id="QRG05721.1"/>
    </source>
</evidence>
<dbReference type="Pfam" id="PF09339">
    <property type="entry name" value="HTH_IclR"/>
    <property type="match status" value="1"/>
</dbReference>
<dbReference type="GO" id="GO:0045892">
    <property type="term" value="P:negative regulation of DNA-templated transcription"/>
    <property type="evidence" value="ECO:0007669"/>
    <property type="project" value="TreeGrafter"/>
</dbReference>
<dbReference type="InterPro" id="IPR036390">
    <property type="entry name" value="WH_DNA-bd_sf"/>
</dbReference>
<dbReference type="InterPro" id="IPR029016">
    <property type="entry name" value="GAF-like_dom_sf"/>
</dbReference>
<dbReference type="Proteomes" id="UP000596427">
    <property type="component" value="Chromosome"/>
</dbReference>
<gene>
    <name evidence="6" type="ORF">EZH22_22160</name>
</gene>
<feature type="domain" description="IclR-ED" evidence="5">
    <location>
        <begin position="82"/>
        <end position="264"/>
    </location>
</feature>